<evidence type="ECO:0000313" key="6">
    <source>
        <dbReference type="Proteomes" id="UP000317369"/>
    </source>
</evidence>
<dbReference type="InterPro" id="IPR008979">
    <property type="entry name" value="Galactose-bd-like_sf"/>
</dbReference>
<dbReference type="RefSeq" id="WP_145076470.1">
    <property type="nucleotide sequence ID" value="NZ_CP036425.1"/>
</dbReference>
<reference evidence="5 6" key="1">
    <citation type="submission" date="2019-02" db="EMBL/GenBank/DDBJ databases">
        <title>Deep-cultivation of Planctomycetes and their phenomic and genomic characterization uncovers novel biology.</title>
        <authorList>
            <person name="Wiegand S."/>
            <person name="Jogler M."/>
            <person name="Boedeker C."/>
            <person name="Pinto D."/>
            <person name="Vollmers J."/>
            <person name="Rivas-Marin E."/>
            <person name="Kohn T."/>
            <person name="Peeters S.H."/>
            <person name="Heuer A."/>
            <person name="Rast P."/>
            <person name="Oberbeckmann S."/>
            <person name="Bunk B."/>
            <person name="Jeske O."/>
            <person name="Meyerdierks A."/>
            <person name="Storesund J.E."/>
            <person name="Kallscheuer N."/>
            <person name="Luecker S."/>
            <person name="Lage O.M."/>
            <person name="Pohl T."/>
            <person name="Merkel B.J."/>
            <person name="Hornburger P."/>
            <person name="Mueller R.-W."/>
            <person name="Bruemmer F."/>
            <person name="Labrenz M."/>
            <person name="Spormann A.M."/>
            <person name="Op den Camp H."/>
            <person name="Overmann J."/>
            <person name="Amann R."/>
            <person name="Jetten M.S.M."/>
            <person name="Mascher T."/>
            <person name="Medema M.H."/>
            <person name="Devos D.P."/>
            <person name="Kaster A.-K."/>
            <person name="Ovreas L."/>
            <person name="Rohde M."/>
            <person name="Galperin M.Y."/>
            <person name="Jogler C."/>
        </authorList>
    </citation>
    <scope>NUCLEOTIDE SEQUENCE [LARGE SCALE GENOMIC DNA]</scope>
    <source>
        <strain evidence="5 6">KS4</strain>
    </source>
</reference>
<dbReference type="InterPro" id="IPR006102">
    <property type="entry name" value="Ig-like_GH2"/>
</dbReference>
<dbReference type="GO" id="GO:0005975">
    <property type="term" value="P:carbohydrate metabolic process"/>
    <property type="evidence" value="ECO:0007669"/>
    <property type="project" value="InterPro"/>
</dbReference>
<evidence type="ECO:0000259" key="2">
    <source>
        <dbReference type="Pfam" id="PF00703"/>
    </source>
</evidence>
<dbReference type="KEGG" id="pcor:KS4_14840"/>
<evidence type="ECO:0000259" key="3">
    <source>
        <dbReference type="Pfam" id="PF02836"/>
    </source>
</evidence>
<dbReference type="Pfam" id="PF00703">
    <property type="entry name" value="Glyco_hydro_2"/>
    <property type="match status" value="1"/>
</dbReference>
<dbReference type="PANTHER" id="PTHR42732:SF3">
    <property type="entry name" value="HYDROLASE"/>
    <property type="match status" value="1"/>
</dbReference>
<keyword evidence="6" id="KW-1185">Reference proteome</keyword>
<dbReference type="Proteomes" id="UP000317369">
    <property type="component" value="Chromosome"/>
</dbReference>
<dbReference type="Pfam" id="PF02836">
    <property type="entry name" value="Glyco_hydro_2_C"/>
    <property type="match status" value="1"/>
</dbReference>
<name>A0A517YT85_9BACT</name>
<dbReference type="PANTHER" id="PTHR42732">
    <property type="entry name" value="BETA-GALACTOSIDASE"/>
    <property type="match status" value="1"/>
</dbReference>
<evidence type="ECO:0000256" key="1">
    <source>
        <dbReference type="ARBA" id="ARBA00007401"/>
    </source>
</evidence>
<accession>A0A517YT85</accession>
<evidence type="ECO:0000259" key="4">
    <source>
        <dbReference type="Pfam" id="PF02837"/>
    </source>
</evidence>
<dbReference type="SUPFAM" id="SSF51445">
    <property type="entry name" value="(Trans)glycosidases"/>
    <property type="match status" value="1"/>
</dbReference>
<sequence>MNEPSNNINAEMIYPRPQLKRENAWQLLDGLWDFTVNLSNSDSHDKITYDQRICVPFAPETELSGVTVPDRFMSCWYRRKFEWNTKNNSKSILHFEAVDQTAEVWVNNQYAGKIGGPVRSSLDITQHLNQREQEVVVHVIDDPSDMTQSRGKQDWREQTHIIWYPRTTGIWQSVWIEDVPETSIEKVRFDPRVTSWNIGLDIMLSGNDERRAPWNGWLEVTLTHNDKLLASDRYQVCSKLIQRRITIDDPGVIDERAELTWSPEHPNLIDIDIKLVDDSGNTIDQIKSYTAMRAIGSLDGRLTLNGMPYFSRMVLAQGYWQESGLTAPDDNALRKEVELTKAMGFNGVRLHEKVESERYLYWADRLGLMVWGELGSNYAFVPDDFTKIQSIWIRRVQRDFNHPCVVAWVPVNESWGYPALLEDQQQVHAMRSLYHLTRAIDPTRLVIGNDGWEMFDTDIIAVHDYEGNADILNQRYDLSQRTWPEIFKQEQPGHRQLLLDDRVYENQPVVLSEFGGVKLSDEGNDSWGYTNASDTKDFAQAYMLLLRFANKKDLFGGFCYTQLTDTYQEANGLLKMDRTPKIPIEMINKMTTGANIRIQHYLDDPSPLEDAVSTT</sequence>
<dbReference type="InterPro" id="IPR006104">
    <property type="entry name" value="Glyco_hydro_2_N"/>
</dbReference>
<dbReference type="Gene3D" id="3.20.20.80">
    <property type="entry name" value="Glycosidases"/>
    <property type="match status" value="1"/>
</dbReference>
<dbReference type="Pfam" id="PF02837">
    <property type="entry name" value="Glyco_hydro_2_N"/>
    <property type="match status" value="1"/>
</dbReference>
<dbReference type="SUPFAM" id="SSF49303">
    <property type="entry name" value="beta-Galactosidase/glucuronidase domain"/>
    <property type="match status" value="1"/>
</dbReference>
<protein>
    <submittedName>
        <fullName evidence="5">Evolved beta-galactosidase subunit alpha</fullName>
        <ecNumber evidence="5">3.2.1.23</ecNumber>
    </submittedName>
</protein>
<comment type="similarity">
    <text evidence="1">Belongs to the glycosyl hydrolase 2 family.</text>
</comment>
<dbReference type="EMBL" id="CP036425">
    <property type="protein sequence ID" value="QDU33438.1"/>
    <property type="molecule type" value="Genomic_DNA"/>
</dbReference>
<keyword evidence="5" id="KW-0326">Glycosidase</keyword>
<dbReference type="GO" id="GO:0004565">
    <property type="term" value="F:beta-galactosidase activity"/>
    <property type="evidence" value="ECO:0007669"/>
    <property type="project" value="UniProtKB-EC"/>
</dbReference>
<organism evidence="5 6">
    <name type="scientific">Poriferisphaera corsica</name>
    <dbReference type="NCBI Taxonomy" id="2528020"/>
    <lineage>
        <taxon>Bacteria</taxon>
        <taxon>Pseudomonadati</taxon>
        <taxon>Planctomycetota</taxon>
        <taxon>Phycisphaerae</taxon>
        <taxon>Phycisphaerales</taxon>
        <taxon>Phycisphaeraceae</taxon>
        <taxon>Poriferisphaera</taxon>
    </lineage>
</organism>
<feature type="domain" description="Glycoside hydrolase family 2 catalytic" evidence="3">
    <location>
        <begin position="329"/>
        <end position="589"/>
    </location>
</feature>
<gene>
    <name evidence="5" type="primary">ebgA</name>
    <name evidence="5" type="ORF">KS4_14840</name>
</gene>
<keyword evidence="5" id="KW-0378">Hydrolase</keyword>
<dbReference type="InterPro" id="IPR006103">
    <property type="entry name" value="Glyco_hydro_2_cat"/>
</dbReference>
<feature type="domain" description="Glycosyl hydrolases family 2 sugar binding" evidence="4">
    <location>
        <begin position="48"/>
        <end position="141"/>
    </location>
</feature>
<dbReference type="InterPro" id="IPR017853">
    <property type="entry name" value="GH"/>
</dbReference>
<dbReference type="EC" id="3.2.1.23" evidence="5"/>
<feature type="domain" description="Glycoside hydrolase family 2 immunoglobulin-like beta-sandwich" evidence="2">
    <location>
        <begin position="258"/>
        <end position="293"/>
    </location>
</feature>
<dbReference type="OrthoDB" id="9762066at2"/>
<dbReference type="InterPro" id="IPR051913">
    <property type="entry name" value="GH2_Domain-Containing"/>
</dbReference>
<dbReference type="SUPFAM" id="SSF49785">
    <property type="entry name" value="Galactose-binding domain-like"/>
    <property type="match status" value="1"/>
</dbReference>
<dbReference type="AlphaFoldDB" id="A0A517YT85"/>
<dbReference type="Gene3D" id="2.60.120.260">
    <property type="entry name" value="Galactose-binding domain-like"/>
    <property type="match status" value="1"/>
</dbReference>
<evidence type="ECO:0000313" key="5">
    <source>
        <dbReference type="EMBL" id="QDU33438.1"/>
    </source>
</evidence>
<dbReference type="InterPro" id="IPR036156">
    <property type="entry name" value="Beta-gal/glucu_dom_sf"/>
</dbReference>
<proteinExistence type="inferred from homology"/>